<dbReference type="Proteomes" id="UP000716291">
    <property type="component" value="Unassembled WGS sequence"/>
</dbReference>
<dbReference type="SMART" id="SM01141">
    <property type="entry name" value="DRY_EERY"/>
    <property type="match status" value="1"/>
</dbReference>
<feature type="compositionally biased region" description="Acidic residues" evidence="3">
    <location>
        <begin position="280"/>
        <end position="289"/>
    </location>
</feature>
<evidence type="ECO:0000313" key="5">
    <source>
        <dbReference type="EMBL" id="KAG1309333.1"/>
    </source>
</evidence>
<evidence type="ECO:0000256" key="3">
    <source>
        <dbReference type="SAM" id="MobiDB-lite"/>
    </source>
</evidence>
<name>A0A9P6XAW4_RHIOR</name>
<feature type="region of interest" description="Disordered" evidence="3">
    <location>
        <begin position="217"/>
        <end position="568"/>
    </location>
</feature>
<dbReference type="GO" id="GO:0006397">
    <property type="term" value="P:mRNA processing"/>
    <property type="evidence" value="ECO:0007669"/>
    <property type="project" value="UniProtKB-KW"/>
</dbReference>
<gene>
    <name evidence="5" type="ORF">G6F64_005397</name>
</gene>
<dbReference type="InterPro" id="IPR019147">
    <property type="entry name" value="SWAP_N_domain"/>
</dbReference>
<reference evidence="5" key="1">
    <citation type="journal article" date="2020" name="Microb. Genom.">
        <title>Genetic diversity of clinical and environmental Mucorales isolates obtained from an investigation of mucormycosis cases among solid organ transplant recipients.</title>
        <authorList>
            <person name="Nguyen M.H."/>
            <person name="Kaul D."/>
            <person name="Muto C."/>
            <person name="Cheng S.J."/>
            <person name="Richter R.A."/>
            <person name="Bruno V.M."/>
            <person name="Liu G."/>
            <person name="Beyhan S."/>
            <person name="Sundermann A.J."/>
            <person name="Mounaud S."/>
            <person name="Pasculle A.W."/>
            <person name="Nierman W.C."/>
            <person name="Driscoll E."/>
            <person name="Cumbie R."/>
            <person name="Clancy C.J."/>
            <person name="Dupont C.L."/>
        </authorList>
    </citation>
    <scope>NUCLEOTIDE SEQUENCE</scope>
    <source>
        <strain evidence="5">GL11</strain>
    </source>
</reference>
<protein>
    <recommendedName>
        <fullName evidence="4">Suppressor of white apricot N-terminal domain-containing protein</fullName>
    </recommendedName>
</protein>
<evidence type="ECO:0000313" key="6">
    <source>
        <dbReference type="Proteomes" id="UP000716291"/>
    </source>
</evidence>
<feature type="domain" description="Suppressor of white apricot N-terminal" evidence="4">
    <location>
        <begin position="39"/>
        <end position="169"/>
    </location>
</feature>
<evidence type="ECO:0000256" key="2">
    <source>
        <dbReference type="ARBA" id="ARBA00023187"/>
    </source>
</evidence>
<dbReference type="PANTHER" id="PTHR13161">
    <property type="entry name" value="SPLICING FACTOR SUPPRESSOR OF WHITE APRICOT"/>
    <property type="match status" value="1"/>
</dbReference>
<evidence type="ECO:0000256" key="1">
    <source>
        <dbReference type="ARBA" id="ARBA00022664"/>
    </source>
</evidence>
<accession>A0A9P6XAW4</accession>
<feature type="compositionally biased region" description="Basic and acidic residues" evidence="3">
    <location>
        <begin position="300"/>
        <end position="313"/>
    </location>
</feature>
<feature type="compositionally biased region" description="Basic and acidic residues" evidence="3">
    <location>
        <begin position="217"/>
        <end position="230"/>
    </location>
</feature>
<comment type="caution">
    <text evidence="5">The sequence shown here is derived from an EMBL/GenBank/DDBJ whole genome shotgun (WGS) entry which is preliminary data.</text>
</comment>
<dbReference type="AlphaFoldDB" id="A0A9P6XAW4"/>
<feature type="compositionally biased region" description="Basic residues" evidence="3">
    <location>
        <begin position="231"/>
        <end position="242"/>
    </location>
</feature>
<feature type="compositionally biased region" description="Basic residues" evidence="3">
    <location>
        <begin position="507"/>
        <end position="538"/>
    </location>
</feature>
<keyword evidence="6" id="KW-1185">Reference proteome</keyword>
<dbReference type="InterPro" id="IPR040397">
    <property type="entry name" value="SWAP"/>
</dbReference>
<keyword evidence="2" id="KW-0508">mRNA splicing</keyword>
<feature type="compositionally biased region" description="Low complexity" evidence="3">
    <location>
        <begin position="461"/>
        <end position="483"/>
    </location>
</feature>
<organism evidence="5 6">
    <name type="scientific">Rhizopus oryzae</name>
    <name type="common">Mucormycosis agent</name>
    <name type="synonym">Rhizopus arrhizus var. delemar</name>
    <dbReference type="NCBI Taxonomy" id="64495"/>
    <lineage>
        <taxon>Eukaryota</taxon>
        <taxon>Fungi</taxon>
        <taxon>Fungi incertae sedis</taxon>
        <taxon>Mucoromycota</taxon>
        <taxon>Mucoromycotina</taxon>
        <taxon>Mucoromycetes</taxon>
        <taxon>Mucorales</taxon>
        <taxon>Mucorineae</taxon>
        <taxon>Rhizopodaceae</taxon>
        <taxon>Rhizopus</taxon>
    </lineage>
</organism>
<dbReference type="PANTHER" id="PTHR13161:SF4">
    <property type="entry name" value="CLK4-ASSOCIATING SERINE_ARGININE RICH PROTEIN"/>
    <property type="match status" value="1"/>
</dbReference>
<evidence type="ECO:0000259" key="4">
    <source>
        <dbReference type="SMART" id="SM01141"/>
    </source>
</evidence>
<dbReference type="EMBL" id="JAANQT010000653">
    <property type="protein sequence ID" value="KAG1309333.1"/>
    <property type="molecule type" value="Genomic_DNA"/>
</dbReference>
<proteinExistence type="predicted"/>
<dbReference type="Pfam" id="PF09750">
    <property type="entry name" value="DRY_EERY"/>
    <property type="match status" value="1"/>
</dbReference>
<dbReference type="GO" id="GO:0008380">
    <property type="term" value="P:RNA splicing"/>
    <property type="evidence" value="ECO:0007669"/>
    <property type="project" value="UniProtKB-KW"/>
</dbReference>
<sequence length="568" mass="67074">MWQEAKANDKRIKDLMANHKRRAERRRAYHESRLGDPQQLLRVIGSSLKLYPDAEQFYYHENPENLMAWQGNPDIKIDRFDGRSLLDFVPEPVQGLKENNEDSDELNFERYRDLIEADRLNITEAERLAQVEEEWTKLLDRHQAKLALIDKASNKGKSNAIGFDYGTTKVTDILEYVDDLTERDKEILNNMSAKYGVKSYARLLRVAKKDRDAELKALKKKQDEGKPKEPKKGRRKRKRRRRRDDDLNGRDRYRRRYSPSYEPYRNDDEGSMTDSGSSMTEEDATDSDGSEFVIEFGSHAPEEKSVTDAEKPQETVPLDQKADQEKKLTPMEKLKLKMRAGLEKQIVSDERSKRQKEREKEVEQLQELAKSQGLPVHSYMRPEPPTRPIKERYRSPSSSPERPTEESKKRYRSPSVSSPERKSERKPTRRYRSPSSSSESPIKERYRRSSSSAGRKDRYRSPSSSPVRKPKTSSSGRYRSPSDSSRERPRRKERYRSPSSSRERSKKDHRYRSRSRSPKRRHRSPSPKRRHRSPSKKYKSPEDKHYSSKRYNSSKRRSRSREHDRKRY</sequence>
<keyword evidence="1" id="KW-0507">mRNA processing</keyword>
<dbReference type="OrthoDB" id="10070965at2759"/>
<feature type="compositionally biased region" description="Basic and acidic residues" evidence="3">
    <location>
        <begin position="320"/>
        <end position="363"/>
    </location>
</feature>